<reference evidence="4 5" key="1">
    <citation type="submission" date="2018-05" db="EMBL/GenBank/DDBJ databases">
        <title>Complete Genome Sequence of Methylobacterium sp. 17Sr1-28.</title>
        <authorList>
            <person name="Srinivasan S."/>
        </authorList>
    </citation>
    <scope>NUCLEOTIDE SEQUENCE [LARGE SCALE GENOMIC DNA]</scope>
    <source>
        <strain evidence="4 5">17Sr1-28</strain>
    </source>
</reference>
<dbReference type="Proteomes" id="UP000245444">
    <property type="component" value="Chromosome"/>
</dbReference>
<dbReference type="Pfam" id="PF00535">
    <property type="entry name" value="Glycos_transf_2"/>
    <property type="match status" value="1"/>
</dbReference>
<evidence type="ECO:0000259" key="3">
    <source>
        <dbReference type="Pfam" id="PF05050"/>
    </source>
</evidence>
<dbReference type="EMBL" id="CP029553">
    <property type="protein sequence ID" value="AWN48661.1"/>
    <property type="molecule type" value="Genomic_DNA"/>
</dbReference>
<dbReference type="PANTHER" id="PTHR36973:SF4">
    <property type="entry name" value="NODULATION PROTEIN"/>
    <property type="match status" value="1"/>
</dbReference>
<dbReference type="GO" id="GO:0008171">
    <property type="term" value="F:O-methyltransferase activity"/>
    <property type="evidence" value="ECO:0007669"/>
    <property type="project" value="TreeGrafter"/>
</dbReference>
<gene>
    <name evidence="4" type="ORF">DK419_21775</name>
</gene>
<organism evidence="4 5">
    <name type="scientific">Methylobacterium terrae</name>
    <dbReference type="NCBI Taxonomy" id="2202827"/>
    <lineage>
        <taxon>Bacteria</taxon>
        <taxon>Pseudomonadati</taxon>
        <taxon>Pseudomonadota</taxon>
        <taxon>Alphaproteobacteria</taxon>
        <taxon>Hyphomicrobiales</taxon>
        <taxon>Methylobacteriaceae</taxon>
        <taxon>Methylobacterium</taxon>
    </lineage>
</organism>
<dbReference type="NCBIfam" id="TIGR01444">
    <property type="entry name" value="fkbM_fam"/>
    <property type="match status" value="1"/>
</dbReference>
<evidence type="ECO:0000313" key="4">
    <source>
        <dbReference type="EMBL" id="AWN48661.1"/>
    </source>
</evidence>
<evidence type="ECO:0000313" key="5">
    <source>
        <dbReference type="Proteomes" id="UP000245444"/>
    </source>
</evidence>
<accession>A0A2U8WT74</accession>
<dbReference type="InterPro" id="IPR029044">
    <property type="entry name" value="Nucleotide-diphossugar_trans"/>
</dbReference>
<feature type="region of interest" description="Disordered" evidence="1">
    <location>
        <begin position="372"/>
        <end position="397"/>
    </location>
</feature>
<evidence type="ECO:0000259" key="2">
    <source>
        <dbReference type="Pfam" id="PF00535"/>
    </source>
</evidence>
<sequence>MTPSGQTLCLCMIVRNEAPVIRRSLASVRPWIDRWLVVDTGSTDGTQALVRETLADLPGELVERPWRDFGHNRSEALDLARPHGDYTLIIDADDEILPAPGFVLPALDADSYVLDIQDAGIAYQRTQLVRAALPWRYAGVLHEFLTCPEAGAAGHLPLVMRRNHDGARRRDPETYRRDAAILEAALAAEADPFLIARYTFYLAQSYRDCGAREEAAAAYLRRAALGHWDQEVFWSLYQAGHLLAALGRPPDTVLATFARASAACPSRAEAAHAASRFCRSLERFAQGAALAEPALALAAPPGGLFVESWIYAYGLRDEFAVNAYWAGRHRESLEACLTLLAGEALPAGDRARVGANARFALDRLSEAAQARPVAAPPAPASARPANGEPATRSRASWAPDRPLAGTELMVEGLRARLGGALAAVQLCVNGYDEARLDGRPLVVWIHHAADQQAVQWLHDGARAARVDRFVFVSDWQRASFVAAFGLAPENCLVLRNATDVPAAYRAPTGRRPLRIAYTSTPFRGLSVLLDAWDRLRPQGAELHIWSSHRLYGPAFDDAPHATLFARARSLPNVHHHGIVPNPELREALREIDVLAYPSTFAETSCLAVIEALAAGCRVICPDLGALPEAAGAFGRTYPFEPDPAAHAEVFAGLLAQEIADPWGGRPEIAAEQQAAMRRLYDWPVRVAEWHRFLEETSGGRADAAPAPSRPFLAGRIHASLAALRARGFAPAGLLDIGAHDGHFARDARRIFPEARILMVDALAEKAPVLEETAREIGNAAYAIALLGDADAEATPFYVVDTAARPDLVTTGSSKFRENADFPMEERQVPQRRLDGLLAGSGVGYGFVKLDVQGAEVEVLRGLGARLAEVEVILLELSVLDYNRGAPLIGAALGELAAMGFVLYDVVDEHRYRDGSLLQVDGLLVRAESALRPKPPFWGPA</sequence>
<dbReference type="Gene3D" id="3.90.550.10">
    <property type="entry name" value="Spore Coat Polysaccharide Biosynthesis Protein SpsA, Chain A"/>
    <property type="match status" value="1"/>
</dbReference>
<dbReference type="RefSeq" id="WP_109960949.1">
    <property type="nucleotide sequence ID" value="NZ_CP029553.1"/>
</dbReference>
<dbReference type="OrthoDB" id="5354021at2"/>
<dbReference type="InterPro" id="IPR006342">
    <property type="entry name" value="FkbM_mtfrase"/>
</dbReference>
<protein>
    <submittedName>
        <fullName evidence="4">Glycosyl transferase</fullName>
    </submittedName>
</protein>
<dbReference type="SUPFAM" id="SSF53756">
    <property type="entry name" value="UDP-Glycosyltransferase/glycogen phosphorylase"/>
    <property type="match status" value="1"/>
</dbReference>
<keyword evidence="5" id="KW-1185">Reference proteome</keyword>
<dbReference type="KEGG" id="mtea:DK419_21775"/>
<evidence type="ECO:0000256" key="1">
    <source>
        <dbReference type="SAM" id="MobiDB-lite"/>
    </source>
</evidence>
<dbReference type="Gene3D" id="3.40.50.150">
    <property type="entry name" value="Vaccinia Virus protein VP39"/>
    <property type="match status" value="1"/>
</dbReference>
<dbReference type="AlphaFoldDB" id="A0A2U8WT74"/>
<feature type="domain" description="Glycosyltransferase 2-like" evidence="2">
    <location>
        <begin position="10"/>
        <end position="98"/>
    </location>
</feature>
<name>A0A2U8WT74_9HYPH</name>
<dbReference type="Pfam" id="PF13692">
    <property type="entry name" value="Glyco_trans_1_4"/>
    <property type="match status" value="1"/>
</dbReference>
<dbReference type="InterPro" id="IPR029063">
    <property type="entry name" value="SAM-dependent_MTases_sf"/>
</dbReference>
<dbReference type="Gene3D" id="3.40.50.2000">
    <property type="entry name" value="Glycogen Phosphorylase B"/>
    <property type="match status" value="1"/>
</dbReference>
<proteinExistence type="predicted"/>
<dbReference type="InterPro" id="IPR053188">
    <property type="entry name" value="FkbM_Methyltransferase"/>
</dbReference>
<feature type="domain" description="Methyltransferase FkbM" evidence="3">
    <location>
        <begin position="735"/>
        <end position="901"/>
    </location>
</feature>
<dbReference type="PANTHER" id="PTHR36973">
    <property type="entry name" value="SLL1456 PROTEIN-RELATED"/>
    <property type="match status" value="1"/>
</dbReference>
<dbReference type="Pfam" id="PF05050">
    <property type="entry name" value="Methyltransf_21"/>
    <property type="match status" value="1"/>
</dbReference>
<dbReference type="SUPFAM" id="SSF53335">
    <property type="entry name" value="S-adenosyl-L-methionine-dependent methyltransferases"/>
    <property type="match status" value="1"/>
</dbReference>
<dbReference type="SUPFAM" id="SSF53448">
    <property type="entry name" value="Nucleotide-diphospho-sugar transferases"/>
    <property type="match status" value="1"/>
</dbReference>
<dbReference type="CDD" id="cd03801">
    <property type="entry name" value="GT4_PimA-like"/>
    <property type="match status" value="1"/>
</dbReference>
<keyword evidence="4" id="KW-0808">Transferase</keyword>
<dbReference type="InterPro" id="IPR001173">
    <property type="entry name" value="Glyco_trans_2-like"/>
</dbReference>